<dbReference type="AlphaFoldDB" id="S0FZK0"/>
<keyword evidence="3" id="KW-0808">Transferase</keyword>
<dbReference type="Pfam" id="PF00581">
    <property type="entry name" value="Rhodanese"/>
    <property type="match status" value="1"/>
</dbReference>
<dbReference type="CDD" id="cd00158">
    <property type="entry name" value="RHOD"/>
    <property type="match status" value="1"/>
</dbReference>
<feature type="domain" description="Rhodanese" evidence="2">
    <location>
        <begin position="71"/>
        <end position="165"/>
    </location>
</feature>
<comment type="caution">
    <text evidence="3">The sequence shown here is derived from an EMBL/GenBank/DDBJ whole genome shotgun (WGS) entry which is preliminary data.</text>
</comment>
<protein>
    <submittedName>
        <fullName evidence="3">Rhodanese-like sulfurtransferase</fullName>
    </submittedName>
</protein>
<evidence type="ECO:0000259" key="2">
    <source>
        <dbReference type="PROSITE" id="PS50206"/>
    </source>
</evidence>
<feature type="transmembrane region" description="Helical" evidence="1">
    <location>
        <begin position="17"/>
        <end position="34"/>
    </location>
</feature>
<keyword evidence="1" id="KW-0812">Transmembrane</keyword>
<dbReference type="SMART" id="SM00450">
    <property type="entry name" value="RHOD"/>
    <property type="match status" value="1"/>
</dbReference>
<dbReference type="InterPro" id="IPR050229">
    <property type="entry name" value="GlpE_sulfurtransferase"/>
</dbReference>
<dbReference type="Proteomes" id="UP000014216">
    <property type="component" value="Unassembled WGS sequence"/>
</dbReference>
<evidence type="ECO:0000313" key="3">
    <source>
        <dbReference type="EMBL" id="EMS78624.1"/>
    </source>
</evidence>
<evidence type="ECO:0000313" key="4">
    <source>
        <dbReference type="Proteomes" id="UP000014216"/>
    </source>
</evidence>
<name>S0FZK0_9BACT</name>
<keyword evidence="1" id="KW-0472">Membrane</keyword>
<dbReference type="PANTHER" id="PTHR43031">
    <property type="entry name" value="FAD-DEPENDENT OXIDOREDUCTASE"/>
    <property type="match status" value="1"/>
</dbReference>
<keyword evidence="4" id="KW-1185">Reference proteome</keyword>
<dbReference type="OrthoDB" id="9789348at2"/>
<keyword evidence="1" id="KW-1133">Transmembrane helix</keyword>
<dbReference type="EMBL" id="APJX01000007">
    <property type="protein sequence ID" value="EMS78624.1"/>
    <property type="molecule type" value="Genomic_DNA"/>
</dbReference>
<organism evidence="3 4">
    <name type="scientific">Desulfotignum phosphitoxidans DSM 13687</name>
    <dbReference type="NCBI Taxonomy" id="1286635"/>
    <lineage>
        <taxon>Bacteria</taxon>
        <taxon>Pseudomonadati</taxon>
        <taxon>Thermodesulfobacteriota</taxon>
        <taxon>Desulfobacteria</taxon>
        <taxon>Desulfobacterales</taxon>
        <taxon>Desulfobacteraceae</taxon>
        <taxon>Desulfotignum</taxon>
    </lineage>
</organism>
<sequence length="168" mass="18517">MAPTLVRHHIGNTVRQIIFIILISVVLGAAVNFIRPDSIPFVETWSMADNLVTEDGEALAIPLEDAAALFADNAAIFLDARTPAEYEKGHIQGAVNLPWHEVDNYFETVIMTLDPEAMIITYCDGEACSLSHDLALFLKDLGFTRIKVLVNGWTLWKGHDLPVTTPSS</sequence>
<dbReference type="InterPro" id="IPR001763">
    <property type="entry name" value="Rhodanese-like_dom"/>
</dbReference>
<reference evidence="3 4" key="1">
    <citation type="journal article" date="2013" name="Genome Announc.">
        <title>Draft Genome Sequence of Desulfotignum phosphitoxidans DSM 13687 Strain FiPS-3.</title>
        <authorList>
            <person name="Poehlein A."/>
            <person name="Daniel R."/>
            <person name="Simeonova D.D."/>
        </authorList>
    </citation>
    <scope>NUCLEOTIDE SEQUENCE [LARGE SCALE GENOMIC DNA]</scope>
    <source>
        <strain evidence="3 4">DSM 13687</strain>
    </source>
</reference>
<dbReference type="Gene3D" id="3.40.250.10">
    <property type="entry name" value="Rhodanese-like domain"/>
    <property type="match status" value="1"/>
</dbReference>
<accession>S0FZK0</accession>
<proteinExistence type="predicted"/>
<dbReference type="RefSeq" id="WP_006967087.1">
    <property type="nucleotide sequence ID" value="NZ_APJX01000007.1"/>
</dbReference>
<dbReference type="SUPFAM" id="SSF52821">
    <property type="entry name" value="Rhodanese/Cell cycle control phosphatase"/>
    <property type="match status" value="1"/>
</dbReference>
<gene>
    <name evidence="3" type="ORF">Dpo_7c00980</name>
</gene>
<dbReference type="PROSITE" id="PS50206">
    <property type="entry name" value="RHODANESE_3"/>
    <property type="match status" value="1"/>
</dbReference>
<dbReference type="GO" id="GO:0016740">
    <property type="term" value="F:transferase activity"/>
    <property type="evidence" value="ECO:0007669"/>
    <property type="project" value="UniProtKB-KW"/>
</dbReference>
<dbReference type="InterPro" id="IPR036873">
    <property type="entry name" value="Rhodanese-like_dom_sf"/>
</dbReference>
<dbReference type="PANTHER" id="PTHR43031:SF1">
    <property type="entry name" value="PYRIDINE NUCLEOTIDE-DISULPHIDE OXIDOREDUCTASE"/>
    <property type="match status" value="1"/>
</dbReference>
<evidence type="ECO:0000256" key="1">
    <source>
        <dbReference type="SAM" id="Phobius"/>
    </source>
</evidence>